<dbReference type="Pfam" id="PF13751">
    <property type="entry name" value="DDE_Tnp_1_6"/>
    <property type="match status" value="1"/>
</dbReference>
<organism evidence="2 3">
    <name type="scientific">Paenibacillus sophorae</name>
    <dbReference type="NCBI Taxonomy" id="1333845"/>
    <lineage>
        <taxon>Bacteria</taxon>
        <taxon>Bacillati</taxon>
        <taxon>Bacillota</taxon>
        <taxon>Bacilli</taxon>
        <taxon>Bacillales</taxon>
        <taxon>Paenibacillaceae</taxon>
        <taxon>Paenibacillus</taxon>
    </lineage>
</organism>
<dbReference type="Proteomes" id="UP000198809">
    <property type="component" value="Unassembled WGS sequence"/>
</dbReference>
<evidence type="ECO:0000313" key="3">
    <source>
        <dbReference type="Proteomes" id="UP000198809"/>
    </source>
</evidence>
<dbReference type="EMBL" id="FODH01000035">
    <property type="protein sequence ID" value="SEP22687.1"/>
    <property type="molecule type" value="Genomic_DNA"/>
</dbReference>
<evidence type="ECO:0000259" key="1">
    <source>
        <dbReference type="Pfam" id="PF13751"/>
    </source>
</evidence>
<dbReference type="PANTHER" id="PTHR33408">
    <property type="entry name" value="TRANSPOSASE"/>
    <property type="match status" value="1"/>
</dbReference>
<accession>A0A1H8W5G7</accession>
<feature type="domain" description="Transposase DDE" evidence="1">
    <location>
        <begin position="101"/>
        <end position="220"/>
    </location>
</feature>
<evidence type="ECO:0000313" key="2">
    <source>
        <dbReference type="EMBL" id="SEP22687.1"/>
    </source>
</evidence>
<protein>
    <submittedName>
        <fullName evidence="2">Transposase DDE domain-containing protein</fullName>
    </submittedName>
</protein>
<name>A0A1H8W5G7_9BACL</name>
<dbReference type="InterPro" id="IPR025668">
    <property type="entry name" value="Tnp_DDE_dom"/>
</dbReference>
<dbReference type="PANTHER" id="PTHR33408:SF2">
    <property type="entry name" value="TRANSPOSASE DDE DOMAIN-CONTAINING PROTEIN"/>
    <property type="match status" value="1"/>
</dbReference>
<reference evidence="2 3" key="1">
    <citation type="submission" date="2016-10" db="EMBL/GenBank/DDBJ databases">
        <authorList>
            <person name="de Groot N.N."/>
        </authorList>
    </citation>
    <scope>NUCLEOTIDE SEQUENCE [LARGE SCALE GENOMIC DNA]</scope>
    <source>
        <strain evidence="2 3">CGMCC 1.10238</strain>
    </source>
</reference>
<dbReference type="AlphaFoldDB" id="A0A1H8W5G7"/>
<sequence length="242" mass="27862">MWPTLASGSTEVCKCSRSSVMVSFGDTAHSEKDNLAYSERNEIELVSKLNPLITQGNRKKEDEFEFNKDAGMYVCKAGHLATRRARQGKKGKGKNQVDCYICPNNEVLKYSTTNREGYREYKSNPDKCKDCPYLSHCTESKNHIKLVVRHVWEEYIEKAEDIRHTTGSKELYALRSQTIERVFADAKELHGMRYAKHRGLARVKMELNFLFACMNLKKLANRLWKNGLTPSLLQLFSLILEI</sequence>
<dbReference type="STRING" id="1333845.SAMN04487895_1351"/>
<proteinExistence type="predicted"/>
<gene>
    <name evidence="2" type="ORF">SAMN04487895_1351</name>
</gene>